<keyword evidence="4 5" id="KW-0472">Membrane</keyword>
<keyword evidence="3 5" id="KW-1133">Transmembrane helix</keyword>
<evidence type="ECO:0000259" key="6">
    <source>
        <dbReference type="Pfam" id="PF04138"/>
    </source>
</evidence>
<gene>
    <name evidence="7" type="ORF">JJB11_00710</name>
</gene>
<evidence type="ECO:0000256" key="4">
    <source>
        <dbReference type="ARBA" id="ARBA00023136"/>
    </source>
</evidence>
<feature type="transmembrane region" description="Helical" evidence="5">
    <location>
        <begin position="27"/>
        <end position="48"/>
    </location>
</feature>
<keyword evidence="8" id="KW-1185">Reference proteome</keyword>
<reference evidence="7" key="2">
    <citation type="submission" date="2021-01" db="EMBL/GenBank/DDBJ databases">
        <authorList>
            <person name="Kang M."/>
        </authorList>
    </citation>
    <scope>NUCLEOTIDE SEQUENCE</scope>
    <source>
        <strain evidence="7">KACC 17527</strain>
    </source>
</reference>
<sequence length="139" mass="14980">MKPPSASEEGAGLGGFRRLTDHQFVRFLLVGVLNTLFGYGCFALLLSLGLHYSLALLLSTILGVLFNFKSTGALVFGARDNRLIVRFVLTYTVVYACNVGGVRLLNEAGLSPAVGGAVLLLPMAVLAFMLNKKFVFHRS</sequence>
<proteinExistence type="predicted"/>
<reference evidence="7" key="1">
    <citation type="journal article" date="2012" name="J. Microbiol. Biotechnol.">
        <title>Ramlibacter ginsenosidimutans sp. nov., with ginsenoside-converting activity.</title>
        <authorList>
            <person name="Wang L."/>
            <person name="An D.S."/>
            <person name="Kim S.G."/>
            <person name="Jin F.X."/>
            <person name="Kim S.C."/>
            <person name="Lee S.T."/>
            <person name="Im W.T."/>
        </authorList>
    </citation>
    <scope>NUCLEOTIDE SEQUENCE</scope>
    <source>
        <strain evidence="7">KACC 17527</strain>
    </source>
</reference>
<dbReference type="Proteomes" id="UP000630528">
    <property type="component" value="Unassembled WGS sequence"/>
</dbReference>
<dbReference type="Pfam" id="PF04138">
    <property type="entry name" value="GtrA_DPMS_TM"/>
    <property type="match status" value="1"/>
</dbReference>
<dbReference type="GO" id="GO:0000271">
    <property type="term" value="P:polysaccharide biosynthetic process"/>
    <property type="evidence" value="ECO:0007669"/>
    <property type="project" value="InterPro"/>
</dbReference>
<dbReference type="GO" id="GO:0016020">
    <property type="term" value="C:membrane"/>
    <property type="evidence" value="ECO:0007669"/>
    <property type="project" value="UniProtKB-SubCell"/>
</dbReference>
<comment type="subcellular location">
    <subcellularLocation>
        <location evidence="1">Membrane</location>
        <topology evidence="1">Multi-pass membrane protein</topology>
    </subcellularLocation>
</comment>
<evidence type="ECO:0000256" key="3">
    <source>
        <dbReference type="ARBA" id="ARBA00022989"/>
    </source>
</evidence>
<feature type="transmembrane region" description="Helical" evidence="5">
    <location>
        <begin position="83"/>
        <end position="104"/>
    </location>
</feature>
<accession>A0A934WKL3</accession>
<dbReference type="EMBL" id="JAEPWM010000001">
    <property type="protein sequence ID" value="MBK6004596.1"/>
    <property type="molecule type" value="Genomic_DNA"/>
</dbReference>
<evidence type="ECO:0000256" key="5">
    <source>
        <dbReference type="SAM" id="Phobius"/>
    </source>
</evidence>
<feature type="transmembrane region" description="Helical" evidence="5">
    <location>
        <begin position="54"/>
        <end position="76"/>
    </location>
</feature>
<comment type="caution">
    <text evidence="7">The sequence shown here is derived from an EMBL/GenBank/DDBJ whole genome shotgun (WGS) entry which is preliminary data.</text>
</comment>
<dbReference type="AlphaFoldDB" id="A0A934WKL3"/>
<evidence type="ECO:0000313" key="8">
    <source>
        <dbReference type="Proteomes" id="UP000630528"/>
    </source>
</evidence>
<keyword evidence="2 5" id="KW-0812">Transmembrane</keyword>
<protein>
    <submittedName>
        <fullName evidence="7">GtrA family protein</fullName>
    </submittedName>
</protein>
<organism evidence="7 8">
    <name type="scientific">Ramlibacter ginsenosidimutans</name>
    <dbReference type="NCBI Taxonomy" id="502333"/>
    <lineage>
        <taxon>Bacteria</taxon>
        <taxon>Pseudomonadati</taxon>
        <taxon>Pseudomonadota</taxon>
        <taxon>Betaproteobacteria</taxon>
        <taxon>Burkholderiales</taxon>
        <taxon>Comamonadaceae</taxon>
        <taxon>Ramlibacter</taxon>
    </lineage>
</organism>
<evidence type="ECO:0000313" key="7">
    <source>
        <dbReference type="EMBL" id="MBK6004596.1"/>
    </source>
</evidence>
<evidence type="ECO:0000256" key="1">
    <source>
        <dbReference type="ARBA" id="ARBA00004141"/>
    </source>
</evidence>
<evidence type="ECO:0000256" key="2">
    <source>
        <dbReference type="ARBA" id="ARBA00022692"/>
    </source>
</evidence>
<dbReference type="InterPro" id="IPR007267">
    <property type="entry name" value="GtrA_DPMS_TM"/>
</dbReference>
<feature type="transmembrane region" description="Helical" evidence="5">
    <location>
        <begin position="110"/>
        <end position="130"/>
    </location>
</feature>
<dbReference type="RefSeq" id="WP_201165988.1">
    <property type="nucleotide sequence ID" value="NZ_JAEPWM010000001.1"/>
</dbReference>
<name>A0A934WKL3_9BURK</name>
<feature type="domain" description="GtrA/DPMS transmembrane" evidence="6">
    <location>
        <begin position="26"/>
        <end position="136"/>
    </location>
</feature>